<dbReference type="InterPro" id="IPR002686">
    <property type="entry name" value="Transposase_17"/>
</dbReference>
<gene>
    <name evidence="2" type="ORF">BWY04_01535</name>
</gene>
<dbReference type="SUPFAM" id="SSF143422">
    <property type="entry name" value="Transposase IS200-like"/>
    <property type="match status" value="1"/>
</dbReference>
<feature type="domain" description="Transposase IS200-like" evidence="1">
    <location>
        <begin position="4"/>
        <end position="118"/>
    </location>
</feature>
<evidence type="ECO:0000313" key="2">
    <source>
        <dbReference type="EMBL" id="OQB39720.1"/>
    </source>
</evidence>
<sequence length="150" mass="17997">MNSYRQSLFHILFCTYKRRNTLPKKYHEDLYKYIWGIIKNRKSILYRINGTENHIHIFCDLHSSVALADFVKEIKTATNTWIKDSGKFPKFESWAEGYCGLSYSKKDKDLIINYIKNQKEHHRITSFEDELKALLIENGIEFDEKYLFDE</sequence>
<reference evidence="2" key="1">
    <citation type="submission" date="2017-02" db="EMBL/GenBank/DDBJ databases">
        <title>Delving into the versatile metabolic prowess of the omnipresent phylum Bacteroidetes.</title>
        <authorList>
            <person name="Nobu M.K."/>
            <person name="Mei R."/>
            <person name="Narihiro T."/>
            <person name="Kuroda K."/>
            <person name="Liu W.-T."/>
        </authorList>
    </citation>
    <scope>NUCLEOTIDE SEQUENCE</scope>
    <source>
        <strain evidence="2">ADurb.Bin160</strain>
    </source>
</reference>
<dbReference type="Pfam" id="PF01797">
    <property type="entry name" value="Y1_Tnp"/>
    <property type="match status" value="1"/>
</dbReference>
<dbReference type="GO" id="GO:0003677">
    <property type="term" value="F:DNA binding"/>
    <property type="evidence" value="ECO:0007669"/>
    <property type="project" value="InterPro"/>
</dbReference>
<accession>A0A1V5ZHS7</accession>
<comment type="caution">
    <text evidence="2">The sequence shown here is derived from an EMBL/GenBank/DDBJ whole genome shotgun (WGS) entry which is preliminary data.</text>
</comment>
<organism evidence="2">
    <name type="scientific">candidate division CPR1 bacterium ADurb.Bin160</name>
    <dbReference type="NCBI Taxonomy" id="1852826"/>
    <lineage>
        <taxon>Bacteria</taxon>
        <taxon>candidate division CPR1</taxon>
    </lineage>
</organism>
<evidence type="ECO:0000259" key="1">
    <source>
        <dbReference type="SMART" id="SM01321"/>
    </source>
</evidence>
<dbReference type="AlphaFoldDB" id="A0A1V5ZHS7"/>
<protein>
    <submittedName>
        <fullName evidence="2">Transposase IS200 like protein</fullName>
    </submittedName>
</protein>
<dbReference type="GO" id="GO:0004803">
    <property type="term" value="F:transposase activity"/>
    <property type="evidence" value="ECO:0007669"/>
    <property type="project" value="InterPro"/>
</dbReference>
<dbReference type="PANTHER" id="PTHR33360:SF2">
    <property type="entry name" value="TRANSPOSASE FOR INSERTION SEQUENCE ELEMENT IS200"/>
    <property type="match status" value="1"/>
</dbReference>
<name>A0A1V5ZHS7_9BACT</name>
<proteinExistence type="predicted"/>
<dbReference type="GO" id="GO:0006313">
    <property type="term" value="P:DNA transposition"/>
    <property type="evidence" value="ECO:0007669"/>
    <property type="project" value="InterPro"/>
</dbReference>
<dbReference type="Proteomes" id="UP000485621">
    <property type="component" value="Unassembled WGS sequence"/>
</dbReference>
<dbReference type="EMBL" id="MWDB01000079">
    <property type="protein sequence ID" value="OQB39720.1"/>
    <property type="molecule type" value="Genomic_DNA"/>
</dbReference>
<dbReference type="Gene3D" id="3.30.70.1290">
    <property type="entry name" value="Transposase IS200-like"/>
    <property type="match status" value="1"/>
</dbReference>
<dbReference type="SMART" id="SM01321">
    <property type="entry name" value="Y1_Tnp"/>
    <property type="match status" value="1"/>
</dbReference>
<dbReference type="InterPro" id="IPR036515">
    <property type="entry name" value="Transposase_17_sf"/>
</dbReference>
<dbReference type="PANTHER" id="PTHR33360">
    <property type="entry name" value="TRANSPOSASE FOR INSERTION SEQUENCE ELEMENT IS200"/>
    <property type="match status" value="1"/>
</dbReference>